<name>A0A7S2XTH6_9STRA</name>
<reference evidence="2" key="1">
    <citation type="submission" date="2021-01" db="EMBL/GenBank/DDBJ databases">
        <authorList>
            <person name="Corre E."/>
            <person name="Pelletier E."/>
            <person name="Niang G."/>
            <person name="Scheremetjew M."/>
            <person name="Finn R."/>
            <person name="Kale V."/>
            <person name="Holt S."/>
            <person name="Cochrane G."/>
            <person name="Meng A."/>
            <person name="Brown T."/>
            <person name="Cohen L."/>
        </authorList>
    </citation>
    <scope>NUCLEOTIDE SEQUENCE</scope>
    <source>
        <strain evidence="2">CCMP2084</strain>
    </source>
</reference>
<accession>A0A7S2XTH6</accession>
<dbReference type="AlphaFoldDB" id="A0A7S2XTH6"/>
<feature type="region of interest" description="Disordered" evidence="1">
    <location>
        <begin position="93"/>
        <end position="119"/>
    </location>
</feature>
<evidence type="ECO:0000256" key="1">
    <source>
        <dbReference type="SAM" id="MobiDB-lite"/>
    </source>
</evidence>
<sequence>MGCKSHDVCKIHTRNKCERSPSSPIPRRIPRRKHTGPEKFQQPAMVDGRRRRDRDCTWDALVETYRISTRAVQSVGCFGKSWENSISPAAIIGRHAGTPNGHRETSSLSRRALRHSDER</sequence>
<dbReference type="EMBL" id="HBHQ01026734">
    <property type="protein sequence ID" value="CAD9826269.1"/>
    <property type="molecule type" value="Transcribed_RNA"/>
</dbReference>
<organism evidence="2">
    <name type="scientific">Attheya septentrionalis</name>
    <dbReference type="NCBI Taxonomy" id="420275"/>
    <lineage>
        <taxon>Eukaryota</taxon>
        <taxon>Sar</taxon>
        <taxon>Stramenopiles</taxon>
        <taxon>Ochrophyta</taxon>
        <taxon>Bacillariophyta</taxon>
        <taxon>Coscinodiscophyceae</taxon>
        <taxon>Chaetocerotophycidae</taxon>
        <taxon>Chaetocerotales</taxon>
        <taxon>Attheyaceae</taxon>
        <taxon>Attheya</taxon>
    </lineage>
</organism>
<protein>
    <submittedName>
        <fullName evidence="2">Uncharacterized protein</fullName>
    </submittedName>
</protein>
<gene>
    <name evidence="2" type="ORF">ASEP1449_LOCUS18103</name>
</gene>
<proteinExistence type="predicted"/>
<feature type="region of interest" description="Disordered" evidence="1">
    <location>
        <begin position="15"/>
        <end position="52"/>
    </location>
</feature>
<evidence type="ECO:0000313" key="2">
    <source>
        <dbReference type="EMBL" id="CAD9826269.1"/>
    </source>
</evidence>